<feature type="chain" id="PRO_5005190493" evidence="2">
    <location>
        <begin position="27"/>
        <end position="367"/>
    </location>
</feature>
<feature type="compositionally biased region" description="Basic and acidic residues" evidence="1">
    <location>
        <begin position="281"/>
        <end position="300"/>
    </location>
</feature>
<organism evidence="3">
    <name type="scientific">Chromera velia CCMP2878</name>
    <dbReference type="NCBI Taxonomy" id="1169474"/>
    <lineage>
        <taxon>Eukaryota</taxon>
        <taxon>Sar</taxon>
        <taxon>Alveolata</taxon>
        <taxon>Colpodellida</taxon>
        <taxon>Chromeraceae</taxon>
        <taxon>Chromera</taxon>
    </lineage>
</organism>
<name>A0A0G4GQB1_9ALVE</name>
<evidence type="ECO:0000256" key="2">
    <source>
        <dbReference type="SAM" id="SignalP"/>
    </source>
</evidence>
<sequence length="367" mass="41864">MRSLFCIGAVHLSFLLLQTSLPVSNALLLQGKEDKKSRKGRKRARLPTPKDQCPVPTEEDSPTDFDDPTPEIVCTKLDFCKSLQEMDRRATLQFVHYSKEKAKRVYIPGRGRKALEGKDIEEVRSRANFYSSGKPNLYQLRPNEIFPSNAAFAHVCSPALFTRMLTPSALSSDAESIASEYGIADTTDFESDCASARKELIGEETLNDFDTVMTNFWCPQIFSVASLSIDGGMCQVPDPRPNKKRLRVGLLDCDVLLAEDPDRDTEWSAFLSEHRDEALASKKDAVGKHEKDNERYEAKVAKRQARIQAQEKRRERQQEREKNQEEKERQKKERMSKRDREGKRAKKETKSSSDIPVVEEEEEEESP</sequence>
<feature type="signal peptide" evidence="2">
    <location>
        <begin position="1"/>
        <end position="26"/>
    </location>
</feature>
<keyword evidence="2" id="KW-0732">Signal</keyword>
<dbReference type="EMBL" id="CDMZ01001438">
    <property type="protein sequence ID" value="CEM32635.1"/>
    <property type="molecule type" value="Genomic_DNA"/>
</dbReference>
<evidence type="ECO:0000313" key="3">
    <source>
        <dbReference type="EMBL" id="CEM32635.1"/>
    </source>
</evidence>
<reference evidence="3" key="1">
    <citation type="submission" date="2014-11" db="EMBL/GenBank/DDBJ databases">
        <authorList>
            <person name="Otto D Thomas"/>
            <person name="Naeem Raeece"/>
        </authorList>
    </citation>
    <scope>NUCLEOTIDE SEQUENCE</scope>
</reference>
<evidence type="ECO:0000256" key="1">
    <source>
        <dbReference type="SAM" id="MobiDB-lite"/>
    </source>
</evidence>
<feature type="compositionally biased region" description="Acidic residues" evidence="1">
    <location>
        <begin position="57"/>
        <end position="67"/>
    </location>
</feature>
<dbReference type="VEuPathDB" id="CryptoDB:Cvel_22904"/>
<gene>
    <name evidence="3" type="ORF">Cvel_22904</name>
</gene>
<dbReference type="AlphaFoldDB" id="A0A0G4GQB1"/>
<proteinExistence type="predicted"/>
<feature type="compositionally biased region" description="Acidic residues" evidence="1">
    <location>
        <begin position="357"/>
        <end position="367"/>
    </location>
</feature>
<accession>A0A0G4GQB1</accession>
<feature type="region of interest" description="Disordered" evidence="1">
    <location>
        <begin position="281"/>
        <end position="367"/>
    </location>
</feature>
<feature type="region of interest" description="Disordered" evidence="1">
    <location>
        <begin position="32"/>
        <end position="67"/>
    </location>
</feature>
<protein>
    <submittedName>
        <fullName evidence="3">Uncharacterized protein</fullName>
    </submittedName>
</protein>
<feature type="compositionally biased region" description="Basic and acidic residues" evidence="1">
    <location>
        <begin position="309"/>
        <end position="342"/>
    </location>
</feature>